<evidence type="ECO:0000259" key="12">
    <source>
        <dbReference type="Pfam" id="PF17900"/>
    </source>
</evidence>
<keyword evidence="9" id="KW-0862">Zinc</keyword>
<gene>
    <name evidence="13" type="ORF">GCM10007423_53230</name>
</gene>
<keyword evidence="13" id="KW-0031">Aminopeptidase</keyword>
<proteinExistence type="inferred from homology"/>
<dbReference type="InterPro" id="IPR014782">
    <property type="entry name" value="Peptidase_M1_dom"/>
</dbReference>
<dbReference type="Pfam" id="PF01433">
    <property type="entry name" value="Peptidase_M1"/>
    <property type="match status" value="1"/>
</dbReference>
<accession>A0ABQ1Z4Y1</accession>
<keyword evidence="6" id="KW-0645">Protease</keyword>
<dbReference type="InterPro" id="IPR050344">
    <property type="entry name" value="Peptidase_M1_aminopeptidases"/>
</dbReference>
<dbReference type="PANTHER" id="PTHR11533:SF299">
    <property type="entry name" value="AMINOPEPTIDASE"/>
    <property type="match status" value="1"/>
</dbReference>
<protein>
    <recommendedName>
        <fullName evidence="5">Aminopeptidase N</fullName>
        <ecNumber evidence="4">3.4.11.2</ecNumber>
    </recommendedName>
</protein>
<comment type="cofactor">
    <cofactor evidence="2">
        <name>Zn(2+)</name>
        <dbReference type="ChEBI" id="CHEBI:29105"/>
    </cofactor>
</comment>
<comment type="similarity">
    <text evidence="3">Belongs to the peptidase M1 family.</text>
</comment>
<dbReference type="InterPro" id="IPR045357">
    <property type="entry name" value="Aminopeptidase_N-like_N"/>
</dbReference>
<dbReference type="InterPro" id="IPR001930">
    <property type="entry name" value="Peptidase_M1"/>
</dbReference>
<dbReference type="GO" id="GO:0004177">
    <property type="term" value="F:aminopeptidase activity"/>
    <property type="evidence" value="ECO:0007669"/>
    <property type="project" value="UniProtKB-KW"/>
</dbReference>
<dbReference type="CDD" id="cd09602">
    <property type="entry name" value="M1_APN"/>
    <property type="match status" value="1"/>
</dbReference>
<feature type="domain" description="Peptidase M1 membrane alanine aminopeptidase" evidence="11">
    <location>
        <begin position="268"/>
        <end position="480"/>
    </location>
</feature>
<keyword evidence="14" id="KW-1185">Reference proteome</keyword>
<name>A0ABQ1Z4Y1_9BACT</name>
<dbReference type="PANTHER" id="PTHR11533">
    <property type="entry name" value="PROTEASE M1 ZINC METALLOPROTEASE"/>
    <property type="match status" value="1"/>
</dbReference>
<evidence type="ECO:0000256" key="1">
    <source>
        <dbReference type="ARBA" id="ARBA00000098"/>
    </source>
</evidence>
<dbReference type="PRINTS" id="PR00756">
    <property type="entry name" value="ALADIPTASE"/>
</dbReference>
<keyword evidence="8" id="KW-0378">Hydrolase</keyword>
<dbReference type="EC" id="3.4.11.2" evidence="4"/>
<dbReference type="RefSeq" id="WP_229223193.1">
    <property type="nucleotide sequence ID" value="NZ_BMIA01000004.1"/>
</dbReference>
<evidence type="ECO:0000256" key="6">
    <source>
        <dbReference type="ARBA" id="ARBA00022670"/>
    </source>
</evidence>
<evidence type="ECO:0000256" key="3">
    <source>
        <dbReference type="ARBA" id="ARBA00010136"/>
    </source>
</evidence>
<evidence type="ECO:0000313" key="13">
    <source>
        <dbReference type="EMBL" id="GGH50496.1"/>
    </source>
</evidence>
<dbReference type="SUPFAM" id="SSF63737">
    <property type="entry name" value="Leukotriene A4 hydrolase N-terminal domain"/>
    <property type="match status" value="1"/>
</dbReference>
<comment type="catalytic activity">
    <reaction evidence="1">
        <text>Release of an N-terminal amino acid, Xaa-|-Yaa- from a peptide, amide or arylamide. Xaa is preferably Ala, but may be most amino acids including Pro (slow action). When a terminal hydrophobic residue is followed by a prolyl residue, the two may be released as an intact Xaa-Pro dipeptide.</text>
        <dbReference type="EC" id="3.4.11.2"/>
    </reaction>
</comment>
<dbReference type="Pfam" id="PF17900">
    <property type="entry name" value="Peptidase_M1_N"/>
    <property type="match status" value="1"/>
</dbReference>
<keyword evidence="10" id="KW-0482">Metalloprotease</keyword>
<evidence type="ECO:0000313" key="14">
    <source>
        <dbReference type="Proteomes" id="UP000600214"/>
    </source>
</evidence>
<keyword evidence="7" id="KW-0479">Metal-binding</keyword>
<evidence type="ECO:0000256" key="8">
    <source>
        <dbReference type="ARBA" id="ARBA00022801"/>
    </source>
</evidence>
<dbReference type="EMBL" id="BMIA01000004">
    <property type="protein sequence ID" value="GGH50496.1"/>
    <property type="molecule type" value="Genomic_DNA"/>
</dbReference>
<evidence type="ECO:0000256" key="5">
    <source>
        <dbReference type="ARBA" id="ARBA00015611"/>
    </source>
</evidence>
<evidence type="ECO:0000256" key="7">
    <source>
        <dbReference type="ARBA" id="ARBA00022723"/>
    </source>
</evidence>
<dbReference type="InterPro" id="IPR042097">
    <property type="entry name" value="Aminopeptidase_N-like_N_sf"/>
</dbReference>
<evidence type="ECO:0000256" key="10">
    <source>
        <dbReference type="ARBA" id="ARBA00023049"/>
    </source>
</evidence>
<feature type="domain" description="Aminopeptidase N-like N-terminal" evidence="12">
    <location>
        <begin position="64"/>
        <end position="226"/>
    </location>
</feature>
<dbReference type="Gene3D" id="1.10.390.10">
    <property type="entry name" value="Neutral Protease Domain 2"/>
    <property type="match status" value="1"/>
</dbReference>
<evidence type="ECO:0000256" key="2">
    <source>
        <dbReference type="ARBA" id="ARBA00001947"/>
    </source>
</evidence>
<dbReference type="SUPFAM" id="SSF55486">
    <property type="entry name" value="Metalloproteases ('zincins'), catalytic domain"/>
    <property type="match status" value="1"/>
</dbReference>
<dbReference type="Gene3D" id="2.60.40.1730">
    <property type="entry name" value="tricorn interacting facor f3 domain"/>
    <property type="match status" value="1"/>
</dbReference>
<sequence length="861" mass="97810">MISIELEYAIFERILNPMTSPRSLIFTAAVLLASLACTRPQGPIPEKGVSFALNQYRKQHIDSIRYTIELDIPAEKTAKISGRETISFYIDALDSALVLDFNADASHLQEVRVGGEKVEYQFINEHIVLDAKHLSKGKNEVGIDFVAGDQSLNRSEDYLYTLFVPDRASTCFPLFDQPNLKASYQLTLKAPADWEAVSNGKLSARTVEKGRSVYKFGETKPISSYLFAFAAGKFFKETKVLDGREMTMYYRETDTVKVNRNRDEVFQLHAKSLAWLEQYTAIDYPFGKFDFVLLPSFQYGGMEHPGAVFYNEPALFLDENASVNRKMARASVIAHESAHMWFGDLVTMDWFNDVWLKEVFANFMAAKIVHPSFPEINHELRFLLAHYPNAYEVDRTAGTNPILQQLGNLKNAGTLYGAIIYMKAPIVMRQLERRIGEEMMQESLREYLKTYSFGNARWDDLIGIVDKRTPQDIAAWSNVWVKTPGMPGYRVESGKLVQEKDSVSGRTWEQPLVLKAMPSGARNLIFPNSDGTGYGYFKMDTVAKAWFFENYGSTNAVWSDPVFKGAMLVNIWEGLLRGDGPAPEKLVRYTLNVLPKERNPLLVDYLLGNVQSSWWVFLNANQRALYQMQAEQLIWQLLNTTKDKGIQTSYFRAFKSLALTDDGWQKMHGLWTGKLKVEGLVLSEEDKISLAYELALKGKGDGKAILNEQLGAIKNPDRKARMQFVIPALSASEAERDAFFETLKKEENRGKEAWVLDALTYLHHPLRAQSALKYLRPSLDLLQEIQLTGDIFFPTRWLHNTFAGHSSPEAAAIAKTFLKEHPDYPYFLKNKILQATDLLDRSVKLADTYAQKEHSPALSQQ</sequence>
<reference evidence="14" key="1">
    <citation type="journal article" date="2019" name="Int. J. Syst. Evol. Microbiol.">
        <title>The Global Catalogue of Microorganisms (GCM) 10K type strain sequencing project: providing services to taxonomists for standard genome sequencing and annotation.</title>
        <authorList>
            <consortium name="The Broad Institute Genomics Platform"/>
            <consortium name="The Broad Institute Genome Sequencing Center for Infectious Disease"/>
            <person name="Wu L."/>
            <person name="Ma J."/>
        </authorList>
    </citation>
    <scope>NUCLEOTIDE SEQUENCE [LARGE SCALE GENOMIC DNA]</scope>
    <source>
        <strain evidence="14">CGMCC 1.15288</strain>
    </source>
</reference>
<evidence type="ECO:0000256" key="9">
    <source>
        <dbReference type="ARBA" id="ARBA00022833"/>
    </source>
</evidence>
<dbReference type="Proteomes" id="UP000600214">
    <property type="component" value="Unassembled WGS sequence"/>
</dbReference>
<evidence type="ECO:0000256" key="4">
    <source>
        <dbReference type="ARBA" id="ARBA00012564"/>
    </source>
</evidence>
<organism evidence="13 14">
    <name type="scientific">Dyadobacter endophyticus</name>
    <dbReference type="NCBI Taxonomy" id="1749036"/>
    <lineage>
        <taxon>Bacteria</taxon>
        <taxon>Pseudomonadati</taxon>
        <taxon>Bacteroidota</taxon>
        <taxon>Cytophagia</taxon>
        <taxon>Cytophagales</taxon>
        <taxon>Spirosomataceae</taxon>
        <taxon>Dyadobacter</taxon>
    </lineage>
</organism>
<dbReference type="InterPro" id="IPR027268">
    <property type="entry name" value="Peptidase_M4/M1_CTD_sf"/>
</dbReference>
<comment type="caution">
    <text evidence="13">The sequence shown here is derived from an EMBL/GenBank/DDBJ whole genome shotgun (WGS) entry which is preliminary data.</text>
</comment>
<evidence type="ECO:0000259" key="11">
    <source>
        <dbReference type="Pfam" id="PF01433"/>
    </source>
</evidence>